<reference evidence="1" key="1">
    <citation type="submission" date="2020-03" db="EMBL/GenBank/DDBJ databases">
        <title>The deep terrestrial virosphere.</title>
        <authorList>
            <person name="Holmfeldt K."/>
            <person name="Nilsson E."/>
            <person name="Simone D."/>
            <person name="Lopez-Fernandez M."/>
            <person name="Wu X."/>
            <person name="de Brujin I."/>
            <person name="Lundin D."/>
            <person name="Andersson A."/>
            <person name="Bertilsson S."/>
            <person name="Dopson M."/>
        </authorList>
    </citation>
    <scope>NUCLEOTIDE SEQUENCE</scope>
    <source>
        <strain evidence="1">TM448A00264</strain>
    </source>
</reference>
<dbReference type="AlphaFoldDB" id="A0A6H1ZEH0"/>
<dbReference type="InterPro" id="IPR027417">
    <property type="entry name" value="P-loop_NTPase"/>
</dbReference>
<protein>
    <submittedName>
        <fullName evidence="1">Putative terminase</fullName>
    </submittedName>
</protein>
<dbReference type="EMBL" id="MT143994">
    <property type="protein sequence ID" value="QJA45655.1"/>
    <property type="molecule type" value="Genomic_DNA"/>
</dbReference>
<sequence length="498" mass="56701">MPVSPAKLQALLADRWARLNSLYFIKPKAGGAILFKPNKYQAELYQGMHHRNLVLKARQLGMTTFIDLLALDVTLFNSGINAGIVAHRREDATAIFEEKIRFAYDRLPQEIRARTKGRIDRAGELRFANGSSIRVSSSFRSGTYQILHGSEVAKLAAQFPGKAKELNTGSKEAVPKDGIIFYESTAEGGQGLFYETWRQAWDYMQSGKQLHPLAWKHWFFPWFREPEYSLDPELVTIPQRLGNYFNKLERSIEGLTLSLGQRAWYAAKERDLGEEMWREYPSFPQEAFAASMEGTYFASQMTYLVKHNRIERVDPLPGHPVDTWWDLGIDDYMAIWFVQEVGSERRMINYVEGAGEGLPYYADLLAKLADEYGYRYGRFVMPHDADNRSVQTGESTKAIAEKLGIKPIVVSPLTAKHAQIEKARQVLPLCRFDEAKCERGLARLRAYRKKWDAVNGQWLDTPQHDEASHGADAFMTGAIAPTTGGEKHWNPNLPRRGE</sequence>
<evidence type="ECO:0000313" key="1">
    <source>
        <dbReference type="EMBL" id="QJA45655.1"/>
    </source>
</evidence>
<dbReference type="Gene3D" id="3.40.50.300">
    <property type="entry name" value="P-loop containing nucleotide triphosphate hydrolases"/>
    <property type="match status" value="1"/>
</dbReference>
<name>A0A6H1ZEH0_9ZZZZ</name>
<proteinExistence type="predicted"/>
<gene>
    <name evidence="1" type="ORF">TM448A00264_0033</name>
</gene>
<organism evidence="1">
    <name type="scientific">viral metagenome</name>
    <dbReference type="NCBI Taxonomy" id="1070528"/>
    <lineage>
        <taxon>unclassified sequences</taxon>
        <taxon>metagenomes</taxon>
        <taxon>organismal metagenomes</taxon>
    </lineage>
</organism>
<accession>A0A6H1ZEH0</accession>